<dbReference type="GO" id="GO:0089702">
    <property type="term" value="F:undecaprenyl-phosphate glucose phosphotransferase activity"/>
    <property type="evidence" value="ECO:0007669"/>
    <property type="project" value="TreeGrafter"/>
</dbReference>
<evidence type="ECO:0000256" key="1">
    <source>
        <dbReference type="ARBA" id="ARBA00004141"/>
    </source>
</evidence>
<evidence type="ECO:0000256" key="7">
    <source>
        <dbReference type="SAM" id="Phobius"/>
    </source>
</evidence>
<dbReference type="AlphaFoldDB" id="A0A2H0CUV3"/>
<evidence type="ECO:0000256" key="3">
    <source>
        <dbReference type="ARBA" id="ARBA00022679"/>
    </source>
</evidence>
<evidence type="ECO:0000256" key="2">
    <source>
        <dbReference type="ARBA" id="ARBA00006464"/>
    </source>
</evidence>
<dbReference type="GO" id="GO:0016020">
    <property type="term" value="C:membrane"/>
    <property type="evidence" value="ECO:0007669"/>
    <property type="project" value="UniProtKB-SubCell"/>
</dbReference>
<dbReference type="PANTHER" id="PTHR30576">
    <property type="entry name" value="COLANIC BIOSYNTHESIS UDP-GLUCOSE LIPID CARRIER TRANSFERASE"/>
    <property type="match status" value="1"/>
</dbReference>
<gene>
    <name evidence="9" type="ORF">COW88_01740</name>
</gene>
<keyword evidence="5 7" id="KW-1133">Transmembrane helix</keyword>
<dbReference type="EMBL" id="PCTL01000019">
    <property type="protein sequence ID" value="PIP73499.1"/>
    <property type="molecule type" value="Genomic_DNA"/>
</dbReference>
<comment type="similarity">
    <text evidence="2">Belongs to the bacterial sugar transferase family.</text>
</comment>
<protein>
    <recommendedName>
        <fullName evidence="8">Bacterial sugar transferase domain-containing protein</fullName>
    </recommendedName>
</protein>
<evidence type="ECO:0000256" key="4">
    <source>
        <dbReference type="ARBA" id="ARBA00022692"/>
    </source>
</evidence>
<evidence type="ECO:0000313" key="10">
    <source>
        <dbReference type="Proteomes" id="UP000230638"/>
    </source>
</evidence>
<comment type="subcellular location">
    <subcellularLocation>
        <location evidence="1">Membrane</location>
        <topology evidence="1">Multi-pass membrane protein</topology>
    </subcellularLocation>
</comment>
<feature type="transmembrane region" description="Helical" evidence="7">
    <location>
        <begin position="87"/>
        <end position="105"/>
    </location>
</feature>
<reference evidence="9 10" key="1">
    <citation type="submission" date="2017-09" db="EMBL/GenBank/DDBJ databases">
        <title>Depth-based differentiation of microbial function through sediment-hosted aquifers and enrichment of novel symbionts in the deep terrestrial subsurface.</title>
        <authorList>
            <person name="Probst A.J."/>
            <person name="Ladd B."/>
            <person name="Jarett J.K."/>
            <person name="Geller-Mcgrath D.E."/>
            <person name="Sieber C.M."/>
            <person name="Emerson J.B."/>
            <person name="Anantharaman K."/>
            <person name="Thomas B.C."/>
            <person name="Malmstrom R."/>
            <person name="Stieglmeier M."/>
            <person name="Klingl A."/>
            <person name="Woyke T."/>
            <person name="Ryan C.M."/>
            <person name="Banfield J.F."/>
        </authorList>
    </citation>
    <scope>NUCLEOTIDE SEQUENCE [LARGE SCALE GENOMIC DNA]</scope>
    <source>
        <strain evidence="9">CG22_combo_CG10-13_8_21_14_all_47_15</strain>
    </source>
</reference>
<evidence type="ECO:0000256" key="5">
    <source>
        <dbReference type="ARBA" id="ARBA00022989"/>
    </source>
</evidence>
<keyword evidence="4 7" id="KW-0812">Transmembrane</keyword>
<feature type="transmembrane region" description="Helical" evidence="7">
    <location>
        <begin position="12"/>
        <end position="34"/>
    </location>
</feature>
<evidence type="ECO:0000313" key="9">
    <source>
        <dbReference type="EMBL" id="PIP73499.1"/>
    </source>
</evidence>
<accession>A0A2H0CUV3</accession>
<keyword evidence="6 7" id="KW-0472">Membrane</keyword>
<name>A0A2H0CUV3_9BACT</name>
<dbReference type="InterPro" id="IPR003362">
    <property type="entry name" value="Bact_transf"/>
</dbReference>
<dbReference type="InterPro" id="IPR017475">
    <property type="entry name" value="EPS_sugar_tfrase"/>
</dbReference>
<dbReference type="PANTHER" id="PTHR30576:SF21">
    <property type="entry name" value="UDP-GLUCOSE:UNDECAPRENYL-PHOSPHATE GLUCOSE-1-PHOSPHATE TRANSFERASE"/>
    <property type="match status" value="1"/>
</dbReference>
<comment type="caution">
    <text evidence="9">The sequence shown here is derived from an EMBL/GenBank/DDBJ whole genome shotgun (WGS) entry which is preliminary data.</text>
</comment>
<organism evidence="9 10">
    <name type="scientific">Candidatus Lloydbacteria bacterium CG22_combo_CG10-13_8_21_14_all_47_15</name>
    <dbReference type="NCBI Taxonomy" id="1974635"/>
    <lineage>
        <taxon>Bacteria</taxon>
        <taxon>Candidatus Lloydiibacteriota</taxon>
    </lineage>
</organism>
<dbReference type="Proteomes" id="UP000230638">
    <property type="component" value="Unassembled WGS sequence"/>
</dbReference>
<dbReference type="GO" id="GO:0009242">
    <property type="term" value="P:colanic acid biosynthetic process"/>
    <property type="evidence" value="ECO:0007669"/>
    <property type="project" value="TreeGrafter"/>
</dbReference>
<dbReference type="Pfam" id="PF02397">
    <property type="entry name" value="Bac_transf"/>
    <property type="match status" value="1"/>
</dbReference>
<feature type="domain" description="Bacterial sugar transferase" evidence="8">
    <location>
        <begin position="262"/>
        <end position="445"/>
    </location>
</feature>
<evidence type="ECO:0000259" key="8">
    <source>
        <dbReference type="Pfam" id="PF02397"/>
    </source>
</evidence>
<feature type="transmembrane region" description="Helical" evidence="7">
    <location>
        <begin position="46"/>
        <end position="66"/>
    </location>
</feature>
<feature type="transmembrane region" description="Helical" evidence="7">
    <location>
        <begin position="111"/>
        <end position="131"/>
    </location>
</feature>
<sequence length="450" mass="51985">MMTFQNKWESIMLFVGDIVLLYTALFVTLVLRYFELPDYATVAMHSLPFSILFAVWALAFFIAGLYDKHTLLLRKRLPSLVLKTQGWNSVLAVLFFYFIPIFKIAPKTNLFIYLGVSFVFILGWRLSIIALGGGSRKEKAVIIGTGHELRELEEEINKNPRYHMHFVRSIDIEKVDETAFKDEIINTVYAEGITTIVIDLQNDKVAPLVPHLYNLIFSKVQFIDKYKIYEEVFDREPLSLLGDSWFLENISSAPHLMYDTFKRTMDIIISFLAGVVSLVCYPFIFLAIKLDDGGDIFTYQNRVGQDKKIIRLMKFRTMTANDQGEWSRGLENVVTQVGRFLRRTRIDELPQLWNVLKGDISLIGPRPEFPEPAMAYAEQIPYYNVRYLIKPGLSGWAQIYHKEAPHHDIDVAQTSTKLSYDLYYIKNRSVWLDIKIALKTIKTLLSRSGA</sequence>
<feature type="transmembrane region" description="Helical" evidence="7">
    <location>
        <begin position="267"/>
        <end position="288"/>
    </location>
</feature>
<dbReference type="NCBIfam" id="TIGR03025">
    <property type="entry name" value="EPS_sugtrans"/>
    <property type="match status" value="1"/>
</dbReference>
<proteinExistence type="inferred from homology"/>
<evidence type="ECO:0000256" key="6">
    <source>
        <dbReference type="ARBA" id="ARBA00023136"/>
    </source>
</evidence>
<keyword evidence="3" id="KW-0808">Transferase</keyword>